<name>A0A381PZ01_9ZZZZ</name>
<evidence type="ECO:0000256" key="1">
    <source>
        <dbReference type="ARBA" id="ARBA00004496"/>
    </source>
</evidence>
<dbReference type="NCBIfam" id="TIGR00503">
    <property type="entry name" value="prfC"/>
    <property type="match status" value="1"/>
</dbReference>
<dbReference type="AlphaFoldDB" id="A0A381PZ01"/>
<dbReference type="InterPro" id="IPR031157">
    <property type="entry name" value="G_TR_CS"/>
</dbReference>
<sequence>MTLRGLRAHIPLMAVAGSQGASTLELVHSTEQVTEQVTEEANRRRTFAIISHPDAGKTTLTEKFLLYSGQISEAGSVKARSGRKTATSDWMELEQQRGISITSTALQFDYRDCVLNLLDTPGHRDFSEDTYRVLAATDAAVMVLDGSKGIESQTLKLFEVCRQRELPILTFVNKCDRPGRPPLELVDEIENMLQLLPTPMSWPVGVPGDLRGIVDRTARSFIRYDRTAHGATESSEQRCDTDQVDPSMPGWTEASEELELLEALGTDIDIKGFLAGEVTPVFFGSALTNFGVRLLLDSVVDLAPTPGPRFDVQSAPRPVDAPFSAFAFKVQANTDKAHRDRIAYVRVCSGHFQRGMNVTQARTGRPFATKYAHTMFGSDRSTVDEAWPGDVVALVNATDVRVGDTLYSDEAVEFPQIPLFAPEIFRRIRVTDTNRFKQFRRGLVQLDEEGVIQVLRDEEVGDVEPVLAAVGLMQFDVATHRLENEFGAPVALTNAPYSVARRTDEASAQELRRLPGATVLERSDGMLLALFENEFYLQRIQNEKEHLVLERVLAEQEWLSDGSS</sequence>
<dbReference type="PROSITE" id="PS51722">
    <property type="entry name" value="G_TR_2"/>
    <property type="match status" value="1"/>
</dbReference>
<dbReference type="InterPro" id="IPR000795">
    <property type="entry name" value="T_Tr_GTP-bd_dom"/>
</dbReference>
<dbReference type="SUPFAM" id="SSF50447">
    <property type="entry name" value="Translation proteins"/>
    <property type="match status" value="1"/>
</dbReference>
<dbReference type="GO" id="GO:0005829">
    <property type="term" value="C:cytosol"/>
    <property type="evidence" value="ECO:0007669"/>
    <property type="project" value="TreeGrafter"/>
</dbReference>
<dbReference type="InterPro" id="IPR032090">
    <property type="entry name" value="RF3_C"/>
</dbReference>
<dbReference type="PANTHER" id="PTHR43556">
    <property type="entry name" value="PEPTIDE CHAIN RELEASE FACTOR RF3"/>
    <property type="match status" value="1"/>
</dbReference>
<dbReference type="SUPFAM" id="SSF54980">
    <property type="entry name" value="EF-G C-terminal domain-like"/>
    <property type="match status" value="1"/>
</dbReference>
<evidence type="ECO:0000256" key="3">
    <source>
        <dbReference type="ARBA" id="ARBA00022490"/>
    </source>
</evidence>
<dbReference type="InterPro" id="IPR035647">
    <property type="entry name" value="EFG_III/V"/>
</dbReference>
<evidence type="ECO:0000256" key="5">
    <source>
        <dbReference type="ARBA" id="ARBA00022917"/>
    </source>
</evidence>
<dbReference type="InterPro" id="IPR004548">
    <property type="entry name" value="PrfC"/>
</dbReference>
<dbReference type="Gene3D" id="3.30.70.3280">
    <property type="entry name" value="Peptide chain release factor 3, domain III"/>
    <property type="match status" value="1"/>
</dbReference>
<keyword evidence="4" id="KW-0547">Nucleotide-binding</keyword>
<reference evidence="8" key="1">
    <citation type="submission" date="2018-05" db="EMBL/GenBank/DDBJ databases">
        <authorList>
            <person name="Lanie J.A."/>
            <person name="Ng W.-L."/>
            <person name="Kazmierczak K.M."/>
            <person name="Andrzejewski T.M."/>
            <person name="Davidsen T.M."/>
            <person name="Wayne K.J."/>
            <person name="Tettelin H."/>
            <person name="Glass J.I."/>
            <person name="Rusch D."/>
            <person name="Podicherti R."/>
            <person name="Tsui H.-C.T."/>
            <person name="Winkler M.E."/>
        </authorList>
    </citation>
    <scope>NUCLEOTIDE SEQUENCE</scope>
</reference>
<gene>
    <name evidence="8" type="ORF">METZ01_LOCUS24093</name>
</gene>
<dbReference type="NCBIfam" id="NF001964">
    <property type="entry name" value="PRK00741.1"/>
    <property type="match status" value="1"/>
</dbReference>
<dbReference type="Pfam" id="PF00009">
    <property type="entry name" value="GTP_EFTU"/>
    <property type="match status" value="1"/>
</dbReference>
<dbReference type="GO" id="GO:0016150">
    <property type="term" value="F:translation release factor activity, codon nonspecific"/>
    <property type="evidence" value="ECO:0007669"/>
    <property type="project" value="TreeGrafter"/>
</dbReference>
<comment type="subcellular location">
    <subcellularLocation>
        <location evidence="1">Cytoplasm</location>
    </subcellularLocation>
</comment>
<dbReference type="PROSITE" id="PS00301">
    <property type="entry name" value="G_TR_1"/>
    <property type="match status" value="1"/>
</dbReference>
<dbReference type="Gene3D" id="2.40.30.10">
    <property type="entry name" value="Translation factors"/>
    <property type="match status" value="1"/>
</dbReference>
<dbReference type="InterPro" id="IPR027417">
    <property type="entry name" value="P-loop_NTPase"/>
</dbReference>
<evidence type="ECO:0000256" key="6">
    <source>
        <dbReference type="ARBA" id="ARBA00023134"/>
    </source>
</evidence>
<evidence type="ECO:0000259" key="7">
    <source>
        <dbReference type="PROSITE" id="PS51722"/>
    </source>
</evidence>
<dbReference type="HAMAP" id="MF_00072">
    <property type="entry name" value="Rel_fac_3"/>
    <property type="match status" value="1"/>
</dbReference>
<dbReference type="NCBIfam" id="TIGR00231">
    <property type="entry name" value="small_GTP"/>
    <property type="match status" value="1"/>
</dbReference>
<feature type="domain" description="Tr-type G" evidence="7">
    <location>
        <begin position="42"/>
        <end position="307"/>
    </location>
</feature>
<accession>A0A381PZ01</accession>
<dbReference type="Pfam" id="PF22042">
    <property type="entry name" value="EF-G_D2"/>
    <property type="match status" value="1"/>
</dbReference>
<dbReference type="FunFam" id="3.40.50.300:FF:000542">
    <property type="entry name" value="Peptide chain release factor 3"/>
    <property type="match status" value="1"/>
</dbReference>
<proteinExistence type="inferred from homology"/>
<dbReference type="InterPro" id="IPR053905">
    <property type="entry name" value="EF-G-like_DII"/>
</dbReference>
<keyword evidence="3" id="KW-0963">Cytoplasm</keyword>
<comment type="similarity">
    <text evidence="2">Belongs to the TRAFAC class translation factor GTPase superfamily. Classic translation factor GTPase family. PrfC subfamily.</text>
</comment>
<dbReference type="Gene3D" id="3.40.50.300">
    <property type="entry name" value="P-loop containing nucleotide triphosphate hydrolases"/>
    <property type="match status" value="1"/>
</dbReference>
<evidence type="ECO:0000256" key="2">
    <source>
        <dbReference type="ARBA" id="ARBA00009978"/>
    </source>
</evidence>
<dbReference type="SUPFAM" id="SSF52540">
    <property type="entry name" value="P-loop containing nucleoside triphosphate hydrolases"/>
    <property type="match status" value="1"/>
</dbReference>
<evidence type="ECO:0000313" key="8">
    <source>
        <dbReference type="EMBL" id="SUZ71239.1"/>
    </source>
</evidence>
<protein>
    <recommendedName>
        <fullName evidence="7">Tr-type G domain-containing protein</fullName>
    </recommendedName>
</protein>
<dbReference type="InterPro" id="IPR038467">
    <property type="entry name" value="RF3_dom_3_sf"/>
</dbReference>
<dbReference type="PRINTS" id="PR00315">
    <property type="entry name" value="ELONGATNFCT"/>
</dbReference>
<keyword evidence="6" id="KW-0342">GTP-binding</keyword>
<dbReference type="EMBL" id="UINC01001116">
    <property type="protein sequence ID" value="SUZ71239.1"/>
    <property type="molecule type" value="Genomic_DNA"/>
</dbReference>
<dbReference type="InterPro" id="IPR009000">
    <property type="entry name" value="Transl_B-barrel_sf"/>
</dbReference>
<keyword evidence="5" id="KW-0648">Protein biosynthesis</keyword>
<dbReference type="InterPro" id="IPR005225">
    <property type="entry name" value="Small_GTP-bd"/>
</dbReference>
<evidence type="ECO:0000256" key="4">
    <source>
        <dbReference type="ARBA" id="ARBA00022741"/>
    </source>
</evidence>
<dbReference type="PANTHER" id="PTHR43556:SF2">
    <property type="entry name" value="PEPTIDE CHAIN RELEASE FACTOR RF3"/>
    <property type="match status" value="1"/>
</dbReference>
<dbReference type="Pfam" id="PF16658">
    <property type="entry name" value="RF3_C"/>
    <property type="match status" value="1"/>
</dbReference>
<organism evidence="8">
    <name type="scientific">marine metagenome</name>
    <dbReference type="NCBI Taxonomy" id="408172"/>
    <lineage>
        <taxon>unclassified sequences</taxon>
        <taxon>metagenomes</taxon>
        <taxon>ecological metagenomes</taxon>
    </lineage>
</organism>
<dbReference type="GO" id="GO:0003924">
    <property type="term" value="F:GTPase activity"/>
    <property type="evidence" value="ECO:0007669"/>
    <property type="project" value="InterPro"/>
</dbReference>
<dbReference type="GO" id="GO:0005525">
    <property type="term" value="F:GTP binding"/>
    <property type="evidence" value="ECO:0007669"/>
    <property type="project" value="UniProtKB-KW"/>
</dbReference>